<dbReference type="AlphaFoldDB" id="A0A7X4GGA5"/>
<dbReference type="EMBL" id="WVTD01000006">
    <property type="protein sequence ID" value="MYL98113.1"/>
    <property type="molecule type" value="Genomic_DNA"/>
</dbReference>
<dbReference type="RefSeq" id="WP_160985752.1">
    <property type="nucleotide sequence ID" value="NZ_WVTD01000006.1"/>
</dbReference>
<dbReference type="Proteomes" id="UP000465810">
    <property type="component" value="Unassembled WGS sequence"/>
</dbReference>
<gene>
    <name evidence="1" type="ORF">GR702_10060</name>
</gene>
<keyword evidence="2" id="KW-1185">Reference proteome</keyword>
<evidence type="ECO:0000313" key="1">
    <source>
        <dbReference type="EMBL" id="MYL98113.1"/>
    </source>
</evidence>
<organism evidence="1 2">
    <name type="scientific">Novosphingobium silvae</name>
    <dbReference type="NCBI Taxonomy" id="2692619"/>
    <lineage>
        <taxon>Bacteria</taxon>
        <taxon>Pseudomonadati</taxon>
        <taxon>Pseudomonadota</taxon>
        <taxon>Alphaproteobacteria</taxon>
        <taxon>Sphingomonadales</taxon>
        <taxon>Sphingomonadaceae</taxon>
        <taxon>Novosphingobium</taxon>
    </lineage>
</organism>
<evidence type="ECO:0000313" key="2">
    <source>
        <dbReference type="Proteomes" id="UP000465810"/>
    </source>
</evidence>
<proteinExistence type="predicted"/>
<name>A0A7X4GGA5_9SPHN</name>
<reference evidence="1 2" key="1">
    <citation type="submission" date="2019-12" db="EMBL/GenBank/DDBJ databases">
        <authorList>
            <person name="Feng G."/>
            <person name="Zhu H."/>
        </authorList>
    </citation>
    <scope>NUCLEOTIDE SEQUENCE [LARGE SCALE GENOMIC DNA]</scope>
    <source>
        <strain evidence="1 2">FGD1</strain>
    </source>
</reference>
<comment type="caution">
    <text evidence="1">The sequence shown here is derived from an EMBL/GenBank/DDBJ whole genome shotgun (WGS) entry which is preliminary data.</text>
</comment>
<protein>
    <submittedName>
        <fullName evidence="1">Uncharacterized protein</fullName>
    </submittedName>
</protein>
<accession>A0A7X4GGA5</accession>
<sequence length="67" mass="7739">MRTSPGICQRKAQYPDEAAALTVAARAPFPLRPYRCELCRHFHLTGRTRGMKLPQFELERRRSAAPR</sequence>